<proteinExistence type="predicted"/>
<name>C5CL16_VARPS</name>
<organism evidence="1">
    <name type="scientific">Variovorax paradoxus (strain S110)</name>
    <dbReference type="NCBI Taxonomy" id="543728"/>
    <lineage>
        <taxon>Bacteria</taxon>
        <taxon>Pseudomonadati</taxon>
        <taxon>Pseudomonadota</taxon>
        <taxon>Betaproteobacteria</taxon>
        <taxon>Burkholderiales</taxon>
        <taxon>Comamonadaceae</taxon>
        <taxon>Variovorax</taxon>
    </lineage>
</organism>
<accession>C5CL16</accession>
<dbReference type="KEGG" id="vap:Vapar_4561"/>
<reference evidence="1" key="1">
    <citation type="submission" date="2009-06" db="EMBL/GenBank/DDBJ databases">
        <title>Complete sequence of chromosome 1 of Variovorax paradoxus S110.</title>
        <authorList>
            <consortium name="US DOE Joint Genome Institute"/>
            <person name="Lucas S."/>
            <person name="Copeland A."/>
            <person name="Lapidus A."/>
            <person name="Glavina del Rio T."/>
            <person name="Tice H."/>
            <person name="Bruce D."/>
            <person name="Goodwin L."/>
            <person name="Pitluck S."/>
            <person name="Chertkov O."/>
            <person name="Brettin T."/>
            <person name="Detter J.C."/>
            <person name="Han C."/>
            <person name="Larimer F."/>
            <person name="Land M."/>
            <person name="Hauser L."/>
            <person name="Kyrpides N."/>
            <person name="Ovchinnikova G."/>
            <person name="Orwin P."/>
            <person name="Leadbetter J.R."/>
            <person name="Spain J.C."/>
            <person name="Han J.I."/>
        </authorList>
    </citation>
    <scope>NUCLEOTIDE SEQUENCE</scope>
    <source>
        <strain evidence="1">S110</strain>
    </source>
</reference>
<sequence length="99" mass="10552">MNAAAPNLDTAALPYESMKKMRTLVGREMGDANFTSQISRDKWSRLYAALSGDLGATAKAAGPQAEQTWTRAGLSHSCKCNRRSTGSQIGAVQEGITAF</sequence>
<dbReference type="STRING" id="543728.Vapar_4561"/>
<protein>
    <submittedName>
        <fullName evidence="1">Uncharacterized protein</fullName>
    </submittedName>
</protein>
<dbReference type="HOGENOM" id="CLU_2319304_0_0_4"/>
<evidence type="ECO:0000313" key="1">
    <source>
        <dbReference type="EMBL" id="ACS21167.1"/>
    </source>
</evidence>
<dbReference type="EMBL" id="CP001635">
    <property type="protein sequence ID" value="ACS21167.1"/>
    <property type="molecule type" value="Genomic_DNA"/>
</dbReference>
<gene>
    <name evidence="1" type="ordered locus">Vapar_4561</name>
</gene>
<dbReference type="AlphaFoldDB" id="C5CL16"/>